<proteinExistence type="predicted"/>
<name>A0ABR4P805_9HELO</name>
<reference evidence="1 2" key="1">
    <citation type="submission" date="2024-06" db="EMBL/GenBank/DDBJ databases">
        <title>Complete genome of Phlyctema vagabunda strain 19-DSS-EL-015.</title>
        <authorList>
            <person name="Fiorenzani C."/>
        </authorList>
    </citation>
    <scope>NUCLEOTIDE SEQUENCE [LARGE SCALE GENOMIC DNA]</scope>
    <source>
        <strain evidence="1 2">19-DSS-EL-015</strain>
    </source>
</reference>
<dbReference type="EMBL" id="JBFCZG010000008">
    <property type="protein sequence ID" value="KAL3419441.1"/>
    <property type="molecule type" value="Genomic_DNA"/>
</dbReference>
<sequence length="272" mass="31522">MDTITRLEWPNAEPRFLQLLACCDALPAGNINQTCKALVDYEISLCNIRDDFDYDFNAALTSLYYRARCQSAIWDIFMHLWKRGLVVMECLQRPIDIQNPSDEVVTLIRILRCLEGAAGEVLNEEYRVFPRARREGYLIQGALNWLATVIDRSPMEVEAILNEITRSRHLGVVNNTAFRELVTAIDEEIIMQRDTEEAAPRQSADGYVSVDEYISVDDSSTRFGFWLPDNLGERDFELKIVLALERFEAIERCFIKHFLIQNSNRLHLRILR</sequence>
<organism evidence="1 2">
    <name type="scientific">Phlyctema vagabunda</name>
    <dbReference type="NCBI Taxonomy" id="108571"/>
    <lineage>
        <taxon>Eukaryota</taxon>
        <taxon>Fungi</taxon>
        <taxon>Dikarya</taxon>
        <taxon>Ascomycota</taxon>
        <taxon>Pezizomycotina</taxon>
        <taxon>Leotiomycetes</taxon>
        <taxon>Helotiales</taxon>
        <taxon>Dermateaceae</taxon>
        <taxon>Phlyctema</taxon>
    </lineage>
</organism>
<keyword evidence="2" id="KW-1185">Reference proteome</keyword>
<comment type="caution">
    <text evidence="1">The sequence shown here is derived from an EMBL/GenBank/DDBJ whole genome shotgun (WGS) entry which is preliminary data.</text>
</comment>
<protein>
    <submittedName>
        <fullName evidence="1">Uncharacterized protein</fullName>
    </submittedName>
</protein>
<evidence type="ECO:0000313" key="2">
    <source>
        <dbReference type="Proteomes" id="UP001629113"/>
    </source>
</evidence>
<evidence type="ECO:0000313" key="1">
    <source>
        <dbReference type="EMBL" id="KAL3419441.1"/>
    </source>
</evidence>
<dbReference type="Proteomes" id="UP001629113">
    <property type="component" value="Unassembled WGS sequence"/>
</dbReference>
<gene>
    <name evidence="1" type="ORF">PVAG01_09663</name>
</gene>
<accession>A0ABR4P805</accession>